<accession>A0A6G1X751</accession>
<evidence type="ECO:0000256" key="3">
    <source>
        <dbReference type="ARBA" id="ARBA00022989"/>
    </source>
</evidence>
<evidence type="ECO:0000313" key="7">
    <source>
        <dbReference type="Proteomes" id="UP000480185"/>
    </source>
</evidence>
<dbReference type="GO" id="GO:0016020">
    <property type="term" value="C:membrane"/>
    <property type="evidence" value="ECO:0007669"/>
    <property type="project" value="UniProtKB-SubCell"/>
</dbReference>
<dbReference type="Pfam" id="PF07681">
    <property type="entry name" value="DoxX"/>
    <property type="match status" value="1"/>
</dbReference>
<keyword evidence="7" id="KW-1185">Reference proteome</keyword>
<organism evidence="6 7">
    <name type="scientific">Salinibacillus xinjiangensis</name>
    <dbReference type="NCBI Taxonomy" id="1229268"/>
    <lineage>
        <taxon>Bacteria</taxon>
        <taxon>Bacillati</taxon>
        <taxon>Bacillota</taxon>
        <taxon>Bacilli</taxon>
        <taxon>Bacillales</taxon>
        <taxon>Bacillaceae</taxon>
        <taxon>Salinibacillus</taxon>
    </lineage>
</organism>
<keyword evidence="3 5" id="KW-1133">Transmembrane helix</keyword>
<reference evidence="6 7" key="1">
    <citation type="submission" date="2019-11" db="EMBL/GenBank/DDBJ databases">
        <authorList>
            <person name="Li J."/>
        </authorList>
    </citation>
    <scope>NUCLEOTIDE SEQUENCE [LARGE SCALE GENOMIC DNA]</scope>
    <source>
        <strain evidence="6 7">J4</strain>
    </source>
</reference>
<keyword evidence="2 5" id="KW-0812">Transmembrane</keyword>
<dbReference type="PANTHER" id="PTHR39157">
    <property type="entry name" value="INTEGRAL MEMBRANE PROTEIN-RELATED"/>
    <property type="match status" value="1"/>
</dbReference>
<dbReference type="EMBL" id="WJNH01000006">
    <property type="protein sequence ID" value="MRG86794.1"/>
    <property type="molecule type" value="Genomic_DNA"/>
</dbReference>
<dbReference type="PANTHER" id="PTHR39157:SF1">
    <property type="entry name" value="DOXX FAMILY PROTEIN"/>
    <property type="match status" value="1"/>
</dbReference>
<evidence type="ECO:0000256" key="2">
    <source>
        <dbReference type="ARBA" id="ARBA00022692"/>
    </source>
</evidence>
<feature type="transmembrane region" description="Helical" evidence="5">
    <location>
        <begin position="88"/>
        <end position="108"/>
    </location>
</feature>
<feature type="transmembrane region" description="Helical" evidence="5">
    <location>
        <begin position="114"/>
        <end position="137"/>
    </location>
</feature>
<proteinExistence type="predicted"/>
<name>A0A6G1X751_9BACI</name>
<evidence type="ECO:0000256" key="4">
    <source>
        <dbReference type="ARBA" id="ARBA00023136"/>
    </source>
</evidence>
<dbReference type="AlphaFoldDB" id="A0A6G1X751"/>
<comment type="caution">
    <text evidence="6">The sequence shown here is derived from an EMBL/GenBank/DDBJ whole genome shotgun (WGS) entry which is preliminary data.</text>
</comment>
<protein>
    <submittedName>
        <fullName evidence="6">DoxX family membrane protein</fullName>
    </submittedName>
</protein>
<gene>
    <name evidence="6" type="ORF">GH754_10785</name>
</gene>
<dbReference type="Proteomes" id="UP000480185">
    <property type="component" value="Unassembled WGS sequence"/>
</dbReference>
<evidence type="ECO:0000256" key="1">
    <source>
        <dbReference type="ARBA" id="ARBA00004141"/>
    </source>
</evidence>
<evidence type="ECO:0000256" key="5">
    <source>
        <dbReference type="SAM" id="Phobius"/>
    </source>
</evidence>
<dbReference type="OrthoDB" id="26941at2"/>
<keyword evidence="4 5" id="KW-0472">Membrane</keyword>
<dbReference type="InterPro" id="IPR032808">
    <property type="entry name" value="DoxX"/>
</dbReference>
<sequence length="174" mass="19104">MFNQFIRHNNIVAGVLAFIRIYLGYHWITSGFGKITGGGFDASGFMKGAIASAGGEHPAVQGWWATFLENVALPNAEIFSYMVMWGEFLVGIALILGLFTNFAAIMAITMNFAFLFSGTVSTNAQMVLLTVFIIAAGHNAGKFGLDRWVIPFLRDHNLTFNRGNKNHKKHVATV</sequence>
<dbReference type="RefSeq" id="WP_153728702.1">
    <property type="nucleotide sequence ID" value="NZ_WJNH01000006.1"/>
</dbReference>
<evidence type="ECO:0000313" key="6">
    <source>
        <dbReference type="EMBL" id="MRG86794.1"/>
    </source>
</evidence>
<comment type="subcellular location">
    <subcellularLocation>
        <location evidence="1">Membrane</location>
        <topology evidence="1">Multi-pass membrane protein</topology>
    </subcellularLocation>
</comment>